<proteinExistence type="predicted"/>
<evidence type="ECO:0000256" key="1">
    <source>
        <dbReference type="ARBA" id="ARBA00022723"/>
    </source>
</evidence>
<evidence type="ECO:0000313" key="7">
    <source>
        <dbReference type="WBParaSite" id="nRc.2.0.1.t22041-RA"/>
    </source>
</evidence>
<evidence type="ECO:0000256" key="4">
    <source>
        <dbReference type="SAM" id="MobiDB-lite"/>
    </source>
</evidence>
<keyword evidence="2" id="KW-0863">Zinc-finger</keyword>
<evidence type="ECO:0000313" key="6">
    <source>
        <dbReference type="Proteomes" id="UP000887565"/>
    </source>
</evidence>
<name>A0A915J6H0_ROMCU</name>
<reference evidence="7" key="1">
    <citation type="submission" date="2022-11" db="UniProtKB">
        <authorList>
            <consortium name="WormBaseParasite"/>
        </authorList>
    </citation>
    <scope>IDENTIFICATION</scope>
</reference>
<evidence type="ECO:0000256" key="2">
    <source>
        <dbReference type="ARBA" id="ARBA00022771"/>
    </source>
</evidence>
<dbReference type="Proteomes" id="UP000887565">
    <property type="component" value="Unplaced"/>
</dbReference>
<dbReference type="GO" id="GO:0008270">
    <property type="term" value="F:zinc ion binding"/>
    <property type="evidence" value="ECO:0007669"/>
    <property type="project" value="UniProtKB-KW"/>
</dbReference>
<feature type="domain" description="BED-type" evidence="5">
    <location>
        <begin position="1"/>
        <end position="35"/>
    </location>
</feature>
<dbReference type="Pfam" id="PF02892">
    <property type="entry name" value="zf-BED"/>
    <property type="match status" value="1"/>
</dbReference>
<feature type="region of interest" description="Disordered" evidence="4">
    <location>
        <begin position="44"/>
        <end position="84"/>
    </location>
</feature>
<dbReference type="InterPro" id="IPR003656">
    <property type="entry name" value="Znf_BED"/>
</dbReference>
<dbReference type="GO" id="GO:0003677">
    <property type="term" value="F:DNA binding"/>
    <property type="evidence" value="ECO:0007669"/>
    <property type="project" value="InterPro"/>
</dbReference>
<keyword evidence="3" id="KW-0862">Zinc</keyword>
<accession>A0A915J6H0</accession>
<keyword evidence="1" id="KW-0479">Metal-binding</keyword>
<organism evidence="6 7">
    <name type="scientific">Romanomermis culicivorax</name>
    <name type="common">Nematode worm</name>
    <dbReference type="NCBI Taxonomy" id="13658"/>
    <lineage>
        <taxon>Eukaryota</taxon>
        <taxon>Metazoa</taxon>
        <taxon>Ecdysozoa</taxon>
        <taxon>Nematoda</taxon>
        <taxon>Enoplea</taxon>
        <taxon>Dorylaimia</taxon>
        <taxon>Mermithida</taxon>
        <taxon>Mermithoidea</taxon>
        <taxon>Mermithidae</taxon>
        <taxon>Romanomermis</taxon>
    </lineage>
</organism>
<dbReference type="AlphaFoldDB" id="A0A915J6H0"/>
<sequence>MAKCLLCKSVYSRGKGTTSKFYTTSTLLSHLKTKHFNQYNDAVQEKQSVAKRKQEQKDLTSLPDLKASNDDKNKPTPSKQLKMKTHYKLLDEDEDDGQCEQSISAVNSVPSSQPSAQPKKLEQTTYQKAKAMVSNYLAKERITSCPLKFWRKNCKNSPELAK</sequence>
<evidence type="ECO:0000256" key="3">
    <source>
        <dbReference type="ARBA" id="ARBA00022833"/>
    </source>
</evidence>
<evidence type="ECO:0000259" key="5">
    <source>
        <dbReference type="Pfam" id="PF02892"/>
    </source>
</evidence>
<protein>
    <submittedName>
        <fullName evidence="7">BED-type domain-containing protein</fullName>
    </submittedName>
</protein>
<dbReference type="WBParaSite" id="nRc.2.0.1.t22041-RA">
    <property type="protein sequence ID" value="nRc.2.0.1.t22041-RA"/>
    <property type="gene ID" value="nRc.2.0.1.g22041"/>
</dbReference>
<keyword evidence="6" id="KW-1185">Reference proteome</keyword>